<dbReference type="OrthoDB" id="3182891at2"/>
<dbReference type="GO" id="GO:0015716">
    <property type="term" value="P:organic phosphonate transport"/>
    <property type="evidence" value="ECO:0007669"/>
    <property type="project" value="InterPro"/>
</dbReference>
<proteinExistence type="predicted"/>
<dbReference type="GO" id="GO:0019634">
    <property type="term" value="P:organic phosphonate metabolic process"/>
    <property type="evidence" value="ECO:0007669"/>
    <property type="project" value="InterPro"/>
</dbReference>
<dbReference type="Pfam" id="PF06754">
    <property type="entry name" value="PhnG"/>
    <property type="match status" value="1"/>
</dbReference>
<comment type="caution">
    <text evidence="1">The sequence shown here is derived from an EMBL/GenBank/DDBJ whole genome shotgun (WGS) entry which is preliminary data.</text>
</comment>
<gene>
    <name evidence="1" type="ORF">AF332_14205</name>
</gene>
<dbReference type="RefSeq" id="WP_053435221.1">
    <property type="nucleotide sequence ID" value="NZ_LGUF01000007.1"/>
</dbReference>
<reference evidence="2" key="1">
    <citation type="submission" date="2015-07" db="EMBL/GenBank/DDBJ databases">
        <title>Fjat-10036 dsm4.</title>
        <authorList>
            <person name="Liu B."/>
            <person name="Wang J."/>
            <person name="Zhu Y."/>
            <person name="Liu G."/>
            <person name="Chen Q."/>
            <person name="Chen Z."/>
            <person name="Lan J."/>
            <person name="Che J."/>
            <person name="Ge C."/>
            <person name="Shi H."/>
            <person name="Pan Z."/>
            <person name="Liu X."/>
        </authorList>
    </citation>
    <scope>NUCLEOTIDE SEQUENCE [LARGE SCALE GENOMIC DNA]</scope>
    <source>
        <strain evidence="2">DSM 4</strain>
    </source>
</reference>
<dbReference type="Proteomes" id="UP000037109">
    <property type="component" value="Unassembled WGS sequence"/>
</dbReference>
<protein>
    <submittedName>
        <fullName evidence="1">Phosphonate C-P lyase</fullName>
    </submittedName>
</protein>
<name>A0A0M0GEK9_SPOGL</name>
<keyword evidence="2" id="KW-1185">Reference proteome</keyword>
<evidence type="ECO:0000313" key="2">
    <source>
        <dbReference type="Proteomes" id="UP000037109"/>
    </source>
</evidence>
<organism evidence="1 2">
    <name type="scientific">Sporosarcina globispora</name>
    <name type="common">Bacillus globisporus</name>
    <dbReference type="NCBI Taxonomy" id="1459"/>
    <lineage>
        <taxon>Bacteria</taxon>
        <taxon>Bacillati</taxon>
        <taxon>Bacillota</taxon>
        <taxon>Bacilli</taxon>
        <taxon>Bacillales</taxon>
        <taxon>Caryophanaceae</taxon>
        <taxon>Sporosarcina</taxon>
    </lineage>
</organism>
<dbReference type="InterPro" id="IPR009609">
    <property type="entry name" value="Phosphonate_metab_PhnG"/>
</dbReference>
<dbReference type="GO" id="GO:0016829">
    <property type="term" value="F:lyase activity"/>
    <property type="evidence" value="ECO:0007669"/>
    <property type="project" value="UniProtKB-KW"/>
</dbReference>
<dbReference type="AlphaFoldDB" id="A0A0M0GEK9"/>
<keyword evidence="1" id="KW-0456">Lyase</keyword>
<dbReference type="NCBIfam" id="TIGR03293">
    <property type="entry name" value="PhnG_redo"/>
    <property type="match status" value="1"/>
</dbReference>
<sequence>MKRKKRTEILIEGSHELAKSLANEIEQKYSVSSLQEPEHGLVMLKVRETSKKSLFYLGEVLVTECKAKVEGKIGIGIVKGDFPELAYHLAVVDAAFLGNLPETKSWAGILESEKQYLEEKRKAKNEAILKTKVSFETMDV</sequence>
<evidence type="ECO:0000313" key="1">
    <source>
        <dbReference type="EMBL" id="KON87866.1"/>
    </source>
</evidence>
<dbReference type="STRING" id="1459.AF332_14205"/>
<dbReference type="EMBL" id="LGUF01000007">
    <property type="protein sequence ID" value="KON87866.1"/>
    <property type="molecule type" value="Genomic_DNA"/>
</dbReference>
<dbReference type="PATRIC" id="fig|1459.3.peg.3071"/>
<accession>A0A0M0GEK9</accession>